<proteinExistence type="predicted"/>
<dbReference type="EMBL" id="JAGGJX010000001">
    <property type="protein sequence ID" value="MBP1854356.1"/>
    <property type="molecule type" value="Genomic_DNA"/>
</dbReference>
<accession>A0ABS4E8T3</accession>
<dbReference type="RefSeq" id="WP_209455887.1">
    <property type="nucleotide sequence ID" value="NZ_BAAACS010000017.1"/>
</dbReference>
<keyword evidence="1" id="KW-0472">Membrane</keyword>
<protein>
    <submittedName>
        <fullName evidence="2">Uncharacterized protein YxeA</fullName>
    </submittedName>
</protein>
<dbReference type="InterPro" id="IPR006542">
    <property type="entry name" value="DUF1093"/>
</dbReference>
<dbReference type="Pfam" id="PF06486">
    <property type="entry name" value="DUF1093"/>
    <property type="match status" value="1"/>
</dbReference>
<keyword evidence="1" id="KW-1133">Transmembrane helix</keyword>
<name>A0ABS4E8T3_9FIRM</name>
<sequence>MKRFLSIIAIIITIVIFGGWYALFSNNGIYSTIDYYVKIVSEPKFTEGYYEYEATVYNKDAKPRKLILSTKSKLEQNQYYLIQWEEKRQIVSSNKKIEKSEIDNSIIKKLDNQQ</sequence>
<organism evidence="2 3">
    <name type="scientific">Metaclostridioides mangenotii</name>
    <dbReference type="NCBI Taxonomy" id="1540"/>
    <lineage>
        <taxon>Bacteria</taxon>
        <taxon>Bacillati</taxon>
        <taxon>Bacillota</taxon>
        <taxon>Clostridia</taxon>
        <taxon>Peptostreptococcales</taxon>
        <taxon>Peptostreptococcaceae</taxon>
        <taxon>Metaclostridioides</taxon>
    </lineage>
</organism>
<gene>
    <name evidence="2" type="ORF">J2Z43_000746</name>
</gene>
<reference evidence="2 3" key="1">
    <citation type="submission" date="2021-03" db="EMBL/GenBank/DDBJ databases">
        <title>Genomic Encyclopedia of Type Strains, Phase IV (KMG-IV): sequencing the most valuable type-strain genomes for metagenomic binning, comparative biology and taxonomic classification.</title>
        <authorList>
            <person name="Goeker M."/>
        </authorList>
    </citation>
    <scope>NUCLEOTIDE SEQUENCE [LARGE SCALE GENOMIC DNA]</scope>
    <source>
        <strain evidence="2 3">DSM 1289</strain>
    </source>
</reference>
<keyword evidence="1" id="KW-0812">Transmembrane</keyword>
<dbReference type="Gene3D" id="2.40.50.480">
    <property type="match status" value="1"/>
</dbReference>
<comment type="caution">
    <text evidence="2">The sequence shown here is derived from an EMBL/GenBank/DDBJ whole genome shotgun (WGS) entry which is preliminary data.</text>
</comment>
<evidence type="ECO:0000313" key="3">
    <source>
        <dbReference type="Proteomes" id="UP000767291"/>
    </source>
</evidence>
<dbReference type="SUPFAM" id="SSF159121">
    <property type="entry name" value="BC4932-like"/>
    <property type="match status" value="1"/>
</dbReference>
<evidence type="ECO:0000313" key="2">
    <source>
        <dbReference type="EMBL" id="MBP1854356.1"/>
    </source>
</evidence>
<dbReference type="Proteomes" id="UP000767291">
    <property type="component" value="Unassembled WGS sequence"/>
</dbReference>
<keyword evidence="3" id="KW-1185">Reference proteome</keyword>
<evidence type="ECO:0000256" key="1">
    <source>
        <dbReference type="SAM" id="Phobius"/>
    </source>
</evidence>
<dbReference type="InterPro" id="IPR036166">
    <property type="entry name" value="YxeA-like_sf"/>
</dbReference>
<feature type="transmembrane region" description="Helical" evidence="1">
    <location>
        <begin position="7"/>
        <end position="24"/>
    </location>
</feature>